<feature type="domain" description="PiggyBac transposable element-derived protein" evidence="1">
    <location>
        <begin position="11"/>
        <end position="214"/>
    </location>
</feature>
<protein>
    <recommendedName>
        <fullName evidence="1">PiggyBac transposable element-derived protein domain-containing protein</fullName>
    </recommendedName>
</protein>
<dbReference type="PANTHER" id="PTHR46599">
    <property type="entry name" value="PIGGYBAC TRANSPOSABLE ELEMENT-DERIVED PROTEIN 4"/>
    <property type="match status" value="1"/>
</dbReference>
<name>A0ABQ9HBR5_9NEOP</name>
<sequence>MWKQNLNAWLNNKLHKVRTLVKSLNENCSKTYHHSNNSVDESMIQFKRISGLKQYMFLKPVKRGYKVWCLADSVTAFVLKFEIYSGKTDSSGDLGFGERVVLYICSELADSQDTGAFDNFFASCRLTVILPENIIYSIGTVRESREGLTDMLKKNDKLQDGLVLCTATSPKDTTSVTWKYKYGTKTTISCPTAILMYNALMGGVDLFYQLRKRYAVNQMEALNLLLSTRSSSCKFIYHYENCEGRSRLNVIQNSACKAADLWLHFQEAKSRTSNTGGFGSVAHTKKRRGQELSVCTARWHSV</sequence>
<evidence type="ECO:0000259" key="1">
    <source>
        <dbReference type="Pfam" id="PF13843"/>
    </source>
</evidence>
<evidence type="ECO:0000313" key="2">
    <source>
        <dbReference type="EMBL" id="KAJ8881772.1"/>
    </source>
</evidence>
<dbReference type="Proteomes" id="UP001159363">
    <property type="component" value="Chromosome 5"/>
</dbReference>
<dbReference type="Pfam" id="PF13843">
    <property type="entry name" value="DDE_Tnp_1_7"/>
    <property type="match status" value="1"/>
</dbReference>
<organism evidence="2 3">
    <name type="scientific">Dryococelus australis</name>
    <dbReference type="NCBI Taxonomy" id="614101"/>
    <lineage>
        <taxon>Eukaryota</taxon>
        <taxon>Metazoa</taxon>
        <taxon>Ecdysozoa</taxon>
        <taxon>Arthropoda</taxon>
        <taxon>Hexapoda</taxon>
        <taxon>Insecta</taxon>
        <taxon>Pterygota</taxon>
        <taxon>Neoptera</taxon>
        <taxon>Polyneoptera</taxon>
        <taxon>Phasmatodea</taxon>
        <taxon>Verophasmatodea</taxon>
        <taxon>Anareolatae</taxon>
        <taxon>Phasmatidae</taxon>
        <taxon>Eurycanthinae</taxon>
        <taxon>Dryococelus</taxon>
    </lineage>
</organism>
<evidence type="ECO:0000313" key="3">
    <source>
        <dbReference type="Proteomes" id="UP001159363"/>
    </source>
</evidence>
<keyword evidence="3" id="KW-1185">Reference proteome</keyword>
<dbReference type="EMBL" id="JARBHB010000006">
    <property type="protein sequence ID" value="KAJ8881772.1"/>
    <property type="molecule type" value="Genomic_DNA"/>
</dbReference>
<accession>A0ABQ9HBR5</accession>
<dbReference type="InterPro" id="IPR029526">
    <property type="entry name" value="PGBD"/>
</dbReference>
<dbReference type="PANTHER" id="PTHR46599:SF2">
    <property type="entry name" value="PIGGYBAC TRANSPOSABLE ELEMENT-DERIVED PROTEIN 4-LIKE"/>
    <property type="match status" value="1"/>
</dbReference>
<proteinExistence type="predicted"/>
<gene>
    <name evidence="2" type="ORF">PR048_018258</name>
</gene>
<comment type="caution">
    <text evidence="2">The sequence shown here is derived from an EMBL/GenBank/DDBJ whole genome shotgun (WGS) entry which is preliminary data.</text>
</comment>
<reference evidence="2 3" key="1">
    <citation type="submission" date="2023-02" db="EMBL/GenBank/DDBJ databases">
        <title>LHISI_Scaffold_Assembly.</title>
        <authorList>
            <person name="Stuart O.P."/>
            <person name="Cleave R."/>
            <person name="Magrath M.J.L."/>
            <person name="Mikheyev A.S."/>
        </authorList>
    </citation>
    <scope>NUCLEOTIDE SEQUENCE [LARGE SCALE GENOMIC DNA]</scope>
    <source>
        <strain evidence="2">Daus_M_001</strain>
        <tissue evidence="2">Leg muscle</tissue>
    </source>
</reference>